<evidence type="ECO:0000313" key="8">
    <source>
        <dbReference type="EMBL" id="QES90141.1"/>
    </source>
</evidence>
<dbReference type="SUPFAM" id="SSF58014">
    <property type="entry name" value="Coiled-coil domain of nucleotide exchange factor GrpE"/>
    <property type="match status" value="1"/>
</dbReference>
<keyword evidence="9" id="KW-1185">Reference proteome</keyword>
<evidence type="ECO:0000313" key="9">
    <source>
        <dbReference type="Proteomes" id="UP000292424"/>
    </source>
</evidence>
<protein>
    <recommendedName>
        <fullName evidence="3 4">Protein GrpE</fullName>
    </recommendedName>
    <alternativeName>
        <fullName evidence="3">HSP-70 cofactor</fullName>
    </alternativeName>
</protein>
<keyword evidence="6" id="KW-0175">Coiled coil</keyword>
<evidence type="ECO:0000256" key="7">
    <source>
        <dbReference type="SAM" id="MobiDB-lite"/>
    </source>
</evidence>
<evidence type="ECO:0000256" key="3">
    <source>
        <dbReference type="HAMAP-Rule" id="MF_01151"/>
    </source>
</evidence>
<dbReference type="Pfam" id="PF01025">
    <property type="entry name" value="GrpE"/>
    <property type="match status" value="1"/>
</dbReference>
<dbReference type="AlphaFoldDB" id="A0A5P2GEW2"/>
<dbReference type="InterPro" id="IPR013805">
    <property type="entry name" value="GrpE_CC"/>
</dbReference>
<dbReference type="PANTHER" id="PTHR21237">
    <property type="entry name" value="GRPE PROTEIN"/>
    <property type="match status" value="1"/>
</dbReference>
<dbReference type="GO" id="GO:0051087">
    <property type="term" value="F:protein-folding chaperone binding"/>
    <property type="evidence" value="ECO:0007669"/>
    <property type="project" value="InterPro"/>
</dbReference>
<dbReference type="PROSITE" id="PS01071">
    <property type="entry name" value="GRPE"/>
    <property type="match status" value="1"/>
</dbReference>
<dbReference type="CDD" id="cd00446">
    <property type="entry name" value="GrpE"/>
    <property type="match status" value="1"/>
</dbReference>
<evidence type="ECO:0000256" key="2">
    <source>
        <dbReference type="ARBA" id="ARBA00023186"/>
    </source>
</evidence>
<dbReference type="SUPFAM" id="SSF51064">
    <property type="entry name" value="Head domain of nucleotide exchange factor GrpE"/>
    <property type="match status" value="1"/>
</dbReference>
<gene>
    <name evidence="3" type="primary">grpE</name>
    <name evidence="8" type="ORF">E0W69_016295</name>
</gene>
<keyword evidence="3 4" id="KW-0346">Stress response</keyword>
<evidence type="ECO:0000256" key="4">
    <source>
        <dbReference type="RuleBase" id="RU000639"/>
    </source>
</evidence>
<dbReference type="EMBL" id="CP044016">
    <property type="protein sequence ID" value="QES90141.1"/>
    <property type="molecule type" value="Genomic_DNA"/>
</dbReference>
<dbReference type="Gene3D" id="3.90.20.20">
    <property type="match status" value="1"/>
</dbReference>
<dbReference type="PANTHER" id="PTHR21237:SF23">
    <property type="entry name" value="GRPE PROTEIN HOMOLOG, MITOCHONDRIAL"/>
    <property type="match status" value="1"/>
</dbReference>
<dbReference type="InterPro" id="IPR009012">
    <property type="entry name" value="GrpE_head"/>
</dbReference>
<dbReference type="GO" id="GO:0051082">
    <property type="term" value="F:unfolded protein binding"/>
    <property type="evidence" value="ECO:0007669"/>
    <property type="project" value="TreeGrafter"/>
</dbReference>
<dbReference type="PRINTS" id="PR00773">
    <property type="entry name" value="GRPEPROTEIN"/>
</dbReference>
<organism evidence="8 9">
    <name type="scientific">Rhizosphaericola mali</name>
    <dbReference type="NCBI Taxonomy" id="2545455"/>
    <lineage>
        <taxon>Bacteria</taxon>
        <taxon>Pseudomonadati</taxon>
        <taxon>Bacteroidota</taxon>
        <taxon>Chitinophagia</taxon>
        <taxon>Chitinophagales</taxon>
        <taxon>Chitinophagaceae</taxon>
        <taxon>Rhizosphaericola</taxon>
    </lineage>
</organism>
<evidence type="ECO:0000256" key="1">
    <source>
        <dbReference type="ARBA" id="ARBA00009054"/>
    </source>
</evidence>
<dbReference type="RefSeq" id="WP_131331097.1">
    <property type="nucleotide sequence ID" value="NZ_CP044016.1"/>
</dbReference>
<dbReference type="GO" id="GO:0042803">
    <property type="term" value="F:protein homodimerization activity"/>
    <property type="evidence" value="ECO:0007669"/>
    <property type="project" value="InterPro"/>
</dbReference>
<name>A0A5P2GEW2_9BACT</name>
<dbReference type="HAMAP" id="MF_01151">
    <property type="entry name" value="GrpE"/>
    <property type="match status" value="1"/>
</dbReference>
<dbReference type="Proteomes" id="UP000292424">
    <property type="component" value="Chromosome"/>
</dbReference>
<accession>A0A5P2GEW2</accession>
<dbReference type="GO" id="GO:0000774">
    <property type="term" value="F:adenyl-nucleotide exchange factor activity"/>
    <property type="evidence" value="ECO:0007669"/>
    <property type="project" value="InterPro"/>
</dbReference>
<comment type="subunit">
    <text evidence="3">Homodimer.</text>
</comment>
<proteinExistence type="inferred from homology"/>
<dbReference type="GO" id="GO:0005737">
    <property type="term" value="C:cytoplasm"/>
    <property type="evidence" value="ECO:0007669"/>
    <property type="project" value="UniProtKB-SubCell"/>
</dbReference>
<dbReference type="OrthoDB" id="9812586at2"/>
<feature type="region of interest" description="Disordered" evidence="7">
    <location>
        <begin position="1"/>
        <end position="34"/>
    </location>
</feature>
<dbReference type="Gene3D" id="2.30.22.10">
    <property type="entry name" value="Head domain of nucleotide exchange factor GrpE"/>
    <property type="match status" value="1"/>
</dbReference>
<evidence type="ECO:0000256" key="6">
    <source>
        <dbReference type="SAM" id="Coils"/>
    </source>
</evidence>
<comment type="function">
    <text evidence="3 4">Participates actively in the response to hyperosmotic and heat shock by preventing the aggregation of stress-denatured proteins, in association with DnaK and GrpE. It is the nucleotide exchange factor for DnaK and may function as a thermosensor. Unfolded proteins bind initially to DnaJ; upon interaction with the DnaJ-bound protein, DnaK hydrolyzes its bound ATP, resulting in the formation of a stable complex. GrpE releases ADP from DnaK; ATP binding to DnaK triggers the release of the substrate protein, thus completing the reaction cycle. Several rounds of ATP-dependent interactions between DnaJ, DnaK and GrpE are required for fully efficient folding.</text>
</comment>
<dbReference type="GO" id="GO:0006457">
    <property type="term" value="P:protein folding"/>
    <property type="evidence" value="ECO:0007669"/>
    <property type="project" value="InterPro"/>
</dbReference>
<keyword evidence="3" id="KW-0963">Cytoplasm</keyword>
<feature type="coiled-coil region" evidence="6">
    <location>
        <begin position="41"/>
        <end position="68"/>
    </location>
</feature>
<sequence>MSHNNHNDHDNEDLNNHIPEENASQEEAFEPAESIINDDVVEKLKAEVAEQKDKYIRLMAEFENYKRRKAAEIQDINKTAGKDIIISMLEVLDDADRAEAQLTKDVPVDQLKEGIQLVFNKLRKNLSNKGLKELQSIHQEFDPELHEAITQIPAPTEDLQGKVLDQVKKGYYLNDKLIRHAQVVVGQ</sequence>
<reference evidence="8 9" key="1">
    <citation type="submission" date="2019-09" db="EMBL/GenBank/DDBJ databases">
        <title>Complete genome sequence of Arachidicoccus sp. B3-10 isolated from apple orchard soil.</title>
        <authorList>
            <person name="Kim H.S."/>
            <person name="Han K.-I."/>
            <person name="Suh M.K."/>
            <person name="Lee K.C."/>
            <person name="Eom M.K."/>
            <person name="Kim J.-S."/>
            <person name="Kang S.W."/>
            <person name="Sin Y."/>
            <person name="Lee J.-S."/>
        </authorList>
    </citation>
    <scope>NUCLEOTIDE SEQUENCE [LARGE SCALE GENOMIC DNA]</scope>
    <source>
        <strain evidence="8 9">B3-10</strain>
    </source>
</reference>
<comment type="similarity">
    <text evidence="1 3 5">Belongs to the GrpE family.</text>
</comment>
<comment type="subcellular location">
    <subcellularLocation>
        <location evidence="3">Cytoplasm</location>
    </subcellularLocation>
</comment>
<dbReference type="InterPro" id="IPR000740">
    <property type="entry name" value="GrpE"/>
</dbReference>
<feature type="compositionally biased region" description="Basic and acidic residues" evidence="7">
    <location>
        <begin position="1"/>
        <end position="20"/>
    </location>
</feature>
<evidence type="ECO:0000256" key="5">
    <source>
        <dbReference type="RuleBase" id="RU004478"/>
    </source>
</evidence>
<dbReference type="KEGG" id="arac:E0W69_016295"/>
<keyword evidence="2 3" id="KW-0143">Chaperone</keyword>